<reference evidence="4" key="1">
    <citation type="submission" date="2013-04" db="EMBL/GenBank/DDBJ databases">
        <authorList>
            <person name="Qu J."/>
            <person name="Murali S.C."/>
            <person name="Bandaranaike D."/>
            <person name="Bellair M."/>
            <person name="Blankenburg K."/>
            <person name="Chao H."/>
            <person name="Dinh H."/>
            <person name="Doddapaneni H."/>
            <person name="Downs B."/>
            <person name="Dugan-Rocha S."/>
            <person name="Elkadiri S."/>
            <person name="Gnanaolivu R.D."/>
            <person name="Hernandez B."/>
            <person name="Javaid M."/>
            <person name="Jayaseelan J.C."/>
            <person name="Lee S."/>
            <person name="Li M."/>
            <person name="Ming W."/>
            <person name="Munidasa M."/>
            <person name="Muniz J."/>
            <person name="Nguyen L."/>
            <person name="Ongeri F."/>
            <person name="Osuji N."/>
            <person name="Pu L.-L."/>
            <person name="Puazo M."/>
            <person name="Qu C."/>
            <person name="Quiroz J."/>
            <person name="Raj R."/>
            <person name="Weissenberger G."/>
            <person name="Xin Y."/>
            <person name="Zou X."/>
            <person name="Han Y."/>
            <person name="Richards S."/>
            <person name="Worley K."/>
            <person name="Muzny D."/>
            <person name="Gibbs R."/>
        </authorList>
    </citation>
    <scope>NUCLEOTIDE SEQUENCE</scope>
    <source>
        <strain evidence="4">Sampled in the wild</strain>
    </source>
</reference>
<evidence type="ECO:0000256" key="2">
    <source>
        <dbReference type="PROSITE-ProRule" id="PRU00266"/>
    </source>
</evidence>
<name>A0A8K0KN74_LADFU</name>
<dbReference type="GO" id="GO:0070578">
    <property type="term" value="C:RISC-loading complex"/>
    <property type="evidence" value="ECO:0007669"/>
    <property type="project" value="TreeGrafter"/>
</dbReference>
<dbReference type="InterPro" id="IPR051247">
    <property type="entry name" value="RLC_Component"/>
</dbReference>
<organism evidence="4 5">
    <name type="scientific">Ladona fulva</name>
    <name type="common">Scarce chaser dragonfly</name>
    <name type="synonym">Libellula fulva</name>
    <dbReference type="NCBI Taxonomy" id="123851"/>
    <lineage>
        <taxon>Eukaryota</taxon>
        <taxon>Metazoa</taxon>
        <taxon>Ecdysozoa</taxon>
        <taxon>Arthropoda</taxon>
        <taxon>Hexapoda</taxon>
        <taxon>Insecta</taxon>
        <taxon>Pterygota</taxon>
        <taxon>Palaeoptera</taxon>
        <taxon>Odonata</taxon>
        <taxon>Epiprocta</taxon>
        <taxon>Anisoptera</taxon>
        <taxon>Libelluloidea</taxon>
        <taxon>Libellulidae</taxon>
        <taxon>Ladona</taxon>
    </lineage>
</organism>
<feature type="domain" description="DRBM" evidence="3">
    <location>
        <begin position="15"/>
        <end position="49"/>
    </location>
</feature>
<sequence length="186" mass="20470">MFGRIVSSLQHTGLMTLGSFLFLCHSGTGKSKKLAKRQAAFKMLQRLQDTPVEEANLSQGLDDEDEIAEHGVPSSVPYGDSRDNKLSITPSFHKVSQFHRALRSSTGAKLDELQDVADEQQFQITYVDIEEKSISGGECHCLVQLSTLPVAVCFGSGMSILDAQKCAARNALEYLRIMTKKSNFVN</sequence>
<dbReference type="GO" id="GO:0005634">
    <property type="term" value="C:nucleus"/>
    <property type="evidence" value="ECO:0007669"/>
    <property type="project" value="TreeGrafter"/>
</dbReference>
<reference evidence="4" key="2">
    <citation type="submission" date="2017-10" db="EMBL/GenBank/DDBJ databases">
        <title>Ladona fulva Genome sequencing and assembly.</title>
        <authorList>
            <person name="Murali S."/>
            <person name="Richards S."/>
            <person name="Bandaranaike D."/>
            <person name="Bellair M."/>
            <person name="Blankenburg K."/>
            <person name="Chao H."/>
            <person name="Dinh H."/>
            <person name="Doddapaneni H."/>
            <person name="Dugan-Rocha S."/>
            <person name="Elkadiri S."/>
            <person name="Gnanaolivu R."/>
            <person name="Hernandez B."/>
            <person name="Skinner E."/>
            <person name="Javaid M."/>
            <person name="Lee S."/>
            <person name="Li M."/>
            <person name="Ming W."/>
            <person name="Munidasa M."/>
            <person name="Muniz J."/>
            <person name="Nguyen L."/>
            <person name="Hughes D."/>
            <person name="Osuji N."/>
            <person name="Pu L.-L."/>
            <person name="Puazo M."/>
            <person name="Qu C."/>
            <person name="Quiroz J."/>
            <person name="Raj R."/>
            <person name="Weissenberger G."/>
            <person name="Xin Y."/>
            <person name="Zou X."/>
            <person name="Han Y."/>
            <person name="Worley K."/>
            <person name="Muzny D."/>
            <person name="Gibbs R."/>
        </authorList>
    </citation>
    <scope>NUCLEOTIDE SEQUENCE</scope>
    <source>
        <strain evidence="4">Sampled in the wild</strain>
    </source>
</reference>
<dbReference type="GO" id="GO:0016442">
    <property type="term" value="C:RISC complex"/>
    <property type="evidence" value="ECO:0007669"/>
    <property type="project" value="TreeGrafter"/>
</dbReference>
<keyword evidence="5" id="KW-1185">Reference proteome</keyword>
<comment type="caution">
    <text evidence="4">The sequence shown here is derived from an EMBL/GenBank/DDBJ whole genome shotgun (WGS) entry which is preliminary data.</text>
</comment>
<dbReference type="PANTHER" id="PTHR46205">
    <property type="entry name" value="LOQUACIOUS, ISOFORM B"/>
    <property type="match status" value="1"/>
</dbReference>
<dbReference type="CDD" id="cd19864">
    <property type="entry name" value="DSRM_PRKRA-like_rpt3"/>
    <property type="match status" value="1"/>
</dbReference>
<proteinExistence type="predicted"/>
<dbReference type="PANTHER" id="PTHR46205:SF3">
    <property type="entry name" value="LOQUACIOUS, ISOFORM B"/>
    <property type="match status" value="1"/>
</dbReference>
<dbReference type="SUPFAM" id="SSF54768">
    <property type="entry name" value="dsRNA-binding domain-like"/>
    <property type="match status" value="2"/>
</dbReference>
<keyword evidence="1 2" id="KW-0694">RNA-binding</keyword>
<dbReference type="OrthoDB" id="10056847at2759"/>
<dbReference type="Gene3D" id="3.30.160.20">
    <property type="match status" value="2"/>
</dbReference>
<dbReference type="InterPro" id="IPR014720">
    <property type="entry name" value="dsRBD_dom"/>
</dbReference>
<dbReference type="PROSITE" id="PS50137">
    <property type="entry name" value="DS_RBD"/>
    <property type="match status" value="1"/>
</dbReference>
<dbReference type="GO" id="GO:0005737">
    <property type="term" value="C:cytoplasm"/>
    <property type="evidence" value="ECO:0007669"/>
    <property type="project" value="TreeGrafter"/>
</dbReference>
<protein>
    <recommendedName>
        <fullName evidence="3">DRBM domain-containing protein</fullName>
    </recommendedName>
</protein>
<dbReference type="EMBL" id="KZ309164">
    <property type="protein sequence ID" value="KAG8237389.1"/>
    <property type="molecule type" value="Genomic_DNA"/>
</dbReference>
<evidence type="ECO:0000256" key="1">
    <source>
        <dbReference type="ARBA" id="ARBA00022884"/>
    </source>
</evidence>
<gene>
    <name evidence="4" type="ORF">J437_LFUL013024</name>
</gene>
<dbReference type="GO" id="GO:0030422">
    <property type="term" value="P:siRNA processing"/>
    <property type="evidence" value="ECO:0007669"/>
    <property type="project" value="TreeGrafter"/>
</dbReference>
<dbReference type="Pfam" id="PF00035">
    <property type="entry name" value="dsrm"/>
    <property type="match status" value="1"/>
</dbReference>
<dbReference type="GO" id="GO:0003725">
    <property type="term" value="F:double-stranded RNA binding"/>
    <property type="evidence" value="ECO:0007669"/>
    <property type="project" value="TreeGrafter"/>
</dbReference>
<evidence type="ECO:0000313" key="5">
    <source>
        <dbReference type="Proteomes" id="UP000792457"/>
    </source>
</evidence>
<evidence type="ECO:0000259" key="3">
    <source>
        <dbReference type="PROSITE" id="PS50137"/>
    </source>
</evidence>
<dbReference type="GO" id="GO:0035197">
    <property type="term" value="F:siRNA binding"/>
    <property type="evidence" value="ECO:0007669"/>
    <property type="project" value="TreeGrafter"/>
</dbReference>
<accession>A0A8K0KN74</accession>
<evidence type="ECO:0000313" key="4">
    <source>
        <dbReference type="EMBL" id="KAG8237389.1"/>
    </source>
</evidence>
<dbReference type="GO" id="GO:0070920">
    <property type="term" value="P:regulation of regulatory ncRNA processing"/>
    <property type="evidence" value="ECO:0007669"/>
    <property type="project" value="TreeGrafter"/>
</dbReference>
<dbReference type="Proteomes" id="UP000792457">
    <property type="component" value="Unassembled WGS sequence"/>
</dbReference>
<dbReference type="AlphaFoldDB" id="A0A8K0KN74"/>